<dbReference type="GO" id="GO:0046872">
    <property type="term" value="F:metal ion binding"/>
    <property type="evidence" value="ECO:0007669"/>
    <property type="project" value="UniProtKB-KW"/>
</dbReference>
<protein>
    <submittedName>
        <fullName evidence="7">Lysine-specific demethylase 3A</fullName>
    </submittedName>
</protein>
<evidence type="ECO:0000313" key="7">
    <source>
        <dbReference type="EMBL" id="PNY14752.1"/>
    </source>
</evidence>
<dbReference type="InterPro" id="IPR045109">
    <property type="entry name" value="LSDs-like"/>
</dbReference>
<evidence type="ECO:0000313" key="8">
    <source>
        <dbReference type="Proteomes" id="UP000236291"/>
    </source>
</evidence>
<evidence type="ECO:0000256" key="1">
    <source>
        <dbReference type="ARBA" id="ARBA00004123"/>
    </source>
</evidence>
<dbReference type="GO" id="GO:0032454">
    <property type="term" value="F:histone H3K9 demethylase activity"/>
    <property type="evidence" value="ECO:0007669"/>
    <property type="project" value="InterPro"/>
</dbReference>
<reference evidence="7 8" key="2">
    <citation type="journal article" date="2017" name="Front. Plant Sci.">
        <title>Gene Classification and Mining of Molecular Markers Useful in Red Clover (Trifolium pratense) Breeding.</title>
        <authorList>
            <person name="Istvanek J."/>
            <person name="Dluhosova J."/>
            <person name="Dluhos P."/>
            <person name="Patkova L."/>
            <person name="Nedelnik J."/>
            <person name="Repkova J."/>
        </authorList>
    </citation>
    <scope>NUCLEOTIDE SEQUENCE [LARGE SCALE GENOMIC DNA]</scope>
    <source>
        <strain evidence="8">cv. Tatra</strain>
        <tissue evidence="7">Young leaves</tissue>
    </source>
</reference>
<dbReference type="SMART" id="SM00558">
    <property type="entry name" value="JmjC"/>
    <property type="match status" value="1"/>
</dbReference>
<sequence>MLGRPQEARCQPNKQHYFRGFAPILETIVYERIPSIRPQILEKFSDLLIEKYGPQRKDLRPILVNLTAGEITACPWCEDGGDASPSLSTHANVADDISASKAGDVCLAEDNLASVTEGYGRLVEDVVSLSIGDASAQPSTVPVNDAFAQSSTVPPHQKRNKSSFVPQRKSTRNKRPPTKNVDCLVHVDQLRRHVEPETSIHADTQSEPPQETSILSKSIRMTNFFDKPEICVVDQLGRHVEPETSIHADTQSEPPQETSILSKSIRMTNFFDKPEICVVDQLGRHVEPETSIHADTRSSRAVSNVYKRRIKINTEKGENTKKKMKLNENEKVNDNCKTSVASSYRSCQACNFDLCLVCCRELRGKQLQGGADPIKVKYSINSNDYVHGGYAKEVESHVTAELELKWSRFEWHENSDGKIRWEPVIVSNVLEGTSDISWDPNAMFGEFSKTKNKKGKEETNVPVIDCLHQASEAVNFTEFFLGYTDGQKDEHKWPVMYKLKDWPQDESFEERLPNYFLKFIHVLPYKEYTDPLCGSLNLAAKLPRDCLKPDMGPKSYIAYGFDEELGRGDFVTKLHCDMSDAVNVLTHVAEVKWCPEVVSAIKELKKKHREQDQRELHDIHPELHDGMLKEVEKVAADSLDGALWDIFRRNDVPKLKEYLKKHFREFRHTYCCPVKQVIHPIHDQCFYLTMDHKKKLKEEYG</sequence>
<dbReference type="InterPro" id="IPR003347">
    <property type="entry name" value="JmjC_dom"/>
</dbReference>
<dbReference type="GO" id="GO:0000785">
    <property type="term" value="C:chromatin"/>
    <property type="evidence" value="ECO:0007669"/>
    <property type="project" value="TreeGrafter"/>
</dbReference>
<evidence type="ECO:0000256" key="3">
    <source>
        <dbReference type="ARBA" id="ARBA00022723"/>
    </source>
</evidence>
<dbReference type="GO" id="GO:0032259">
    <property type="term" value="P:methylation"/>
    <property type="evidence" value="ECO:0007669"/>
    <property type="project" value="UniProtKB-KW"/>
</dbReference>
<dbReference type="EMBL" id="ASHM01007109">
    <property type="protein sequence ID" value="PNY14752.1"/>
    <property type="molecule type" value="Genomic_DNA"/>
</dbReference>
<dbReference type="GO" id="GO:0031490">
    <property type="term" value="F:chromatin DNA binding"/>
    <property type="evidence" value="ECO:0007669"/>
    <property type="project" value="TreeGrafter"/>
</dbReference>
<feature type="region of interest" description="Disordered" evidence="5">
    <location>
        <begin position="146"/>
        <end position="182"/>
    </location>
</feature>
<evidence type="ECO:0000256" key="2">
    <source>
        <dbReference type="ARBA" id="ARBA00006801"/>
    </source>
</evidence>
<dbReference type="PANTHER" id="PTHR12549:SF11">
    <property type="entry name" value="LYSINE-SPECIFIC DEMETHYLASE JMJ25"/>
    <property type="match status" value="1"/>
</dbReference>
<dbReference type="Gene3D" id="2.60.120.650">
    <property type="entry name" value="Cupin"/>
    <property type="match status" value="1"/>
</dbReference>
<dbReference type="ExpressionAtlas" id="A0A2K3PHH7">
    <property type="expression patterns" value="baseline"/>
</dbReference>
<feature type="domain" description="JmjC" evidence="6">
    <location>
        <begin position="512"/>
        <end position="701"/>
    </location>
</feature>
<accession>A0A2K3PHH7</accession>
<dbReference type="PANTHER" id="PTHR12549">
    <property type="entry name" value="JMJC DOMAIN-CONTAINING HISTONE DEMETHYLATION PROTEIN"/>
    <property type="match status" value="1"/>
</dbReference>
<reference evidence="7 8" key="1">
    <citation type="journal article" date="2014" name="Am. J. Bot.">
        <title>Genome assembly and annotation for red clover (Trifolium pratense; Fabaceae).</title>
        <authorList>
            <person name="Istvanek J."/>
            <person name="Jaros M."/>
            <person name="Krenek A."/>
            <person name="Repkova J."/>
        </authorList>
    </citation>
    <scope>NUCLEOTIDE SEQUENCE [LARGE SCALE GENOMIC DNA]</scope>
    <source>
        <strain evidence="8">cv. Tatra</strain>
        <tissue evidence="7">Young leaves</tissue>
    </source>
</reference>
<dbReference type="GO" id="GO:0006357">
    <property type="term" value="P:regulation of transcription by RNA polymerase II"/>
    <property type="evidence" value="ECO:0007669"/>
    <property type="project" value="TreeGrafter"/>
</dbReference>
<comment type="similarity">
    <text evidence="2">Belongs to the JARID1 histone demethylase family.</text>
</comment>
<dbReference type="STRING" id="57577.A0A2K3PHH7"/>
<keyword evidence="3" id="KW-0479">Metal-binding</keyword>
<dbReference type="GO" id="GO:0008168">
    <property type="term" value="F:methyltransferase activity"/>
    <property type="evidence" value="ECO:0007669"/>
    <property type="project" value="UniProtKB-KW"/>
</dbReference>
<dbReference type="AlphaFoldDB" id="A0A2K3PHH7"/>
<evidence type="ECO:0000256" key="4">
    <source>
        <dbReference type="ARBA" id="ARBA00023242"/>
    </source>
</evidence>
<dbReference type="SUPFAM" id="SSF51197">
    <property type="entry name" value="Clavaminate synthase-like"/>
    <property type="match status" value="1"/>
</dbReference>
<gene>
    <name evidence="7" type="ORF">L195_g011437</name>
</gene>
<keyword evidence="7" id="KW-0489">Methyltransferase</keyword>
<evidence type="ECO:0000259" key="6">
    <source>
        <dbReference type="SMART" id="SM00558"/>
    </source>
</evidence>
<dbReference type="GO" id="GO:0000118">
    <property type="term" value="C:histone deacetylase complex"/>
    <property type="evidence" value="ECO:0007669"/>
    <property type="project" value="TreeGrafter"/>
</dbReference>
<keyword evidence="7" id="KW-0808">Transferase</keyword>
<dbReference type="Proteomes" id="UP000236291">
    <property type="component" value="Unassembled WGS sequence"/>
</dbReference>
<keyword evidence="4" id="KW-0539">Nucleus</keyword>
<organism evidence="7 8">
    <name type="scientific">Trifolium pratense</name>
    <name type="common">Red clover</name>
    <dbReference type="NCBI Taxonomy" id="57577"/>
    <lineage>
        <taxon>Eukaryota</taxon>
        <taxon>Viridiplantae</taxon>
        <taxon>Streptophyta</taxon>
        <taxon>Embryophyta</taxon>
        <taxon>Tracheophyta</taxon>
        <taxon>Spermatophyta</taxon>
        <taxon>Magnoliopsida</taxon>
        <taxon>eudicotyledons</taxon>
        <taxon>Gunneridae</taxon>
        <taxon>Pentapetalae</taxon>
        <taxon>rosids</taxon>
        <taxon>fabids</taxon>
        <taxon>Fabales</taxon>
        <taxon>Fabaceae</taxon>
        <taxon>Papilionoideae</taxon>
        <taxon>50 kb inversion clade</taxon>
        <taxon>NPAAA clade</taxon>
        <taxon>Hologalegina</taxon>
        <taxon>IRL clade</taxon>
        <taxon>Trifolieae</taxon>
        <taxon>Trifolium</taxon>
    </lineage>
</organism>
<evidence type="ECO:0000256" key="5">
    <source>
        <dbReference type="SAM" id="MobiDB-lite"/>
    </source>
</evidence>
<proteinExistence type="inferred from homology"/>
<name>A0A2K3PHH7_TRIPR</name>
<comment type="subcellular location">
    <subcellularLocation>
        <location evidence="1">Nucleus</location>
    </subcellularLocation>
</comment>
<comment type="caution">
    <text evidence="7">The sequence shown here is derived from an EMBL/GenBank/DDBJ whole genome shotgun (WGS) entry which is preliminary data.</text>
</comment>
<dbReference type="GO" id="GO:0003712">
    <property type="term" value="F:transcription coregulator activity"/>
    <property type="evidence" value="ECO:0007669"/>
    <property type="project" value="TreeGrafter"/>
</dbReference>